<dbReference type="EMBL" id="JBEUWX010000002">
    <property type="protein sequence ID" value="MFA9950293.1"/>
    <property type="molecule type" value="Genomic_DNA"/>
</dbReference>
<protein>
    <recommendedName>
        <fullName evidence="5">SnoaL-like domain-containing protein</fullName>
    </recommendedName>
</protein>
<dbReference type="Proteomes" id="UP001574673">
    <property type="component" value="Unassembled WGS sequence"/>
</dbReference>
<accession>A0ABV4UFR0</accession>
<comment type="caution">
    <text evidence="3">The sequence shown here is derived from an EMBL/GenBank/DDBJ whole genome shotgun (WGS) entry which is preliminary data.</text>
</comment>
<keyword evidence="2" id="KW-0732">Signal</keyword>
<evidence type="ECO:0000256" key="2">
    <source>
        <dbReference type="SAM" id="SignalP"/>
    </source>
</evidence>
<organism evidence="3 4">
    <name type="scientific">Dentiradicibacter hellwigii</name>
    <dbReference type="NCBI Taxonomy" id="3149053"/>
    <lineage>
        <taxon>Bacteria</taxon>
        <taxon>Pseudomonadati</taxon>
        <taxon>Pseudomonadota</taxon>
        <taxon>Betaproteobacteria</taxon>
        <taxon>Rhodocyclales</taxon>
        <taxon>Rhodocyclaceae</taxon>
        <taxon>Dentiradicibacter</taxon>
    </lineage>
</organism>
<feature type="signal peptide" evidence="2">
    <location>
        <begin position="1"/>
        <end position="25"/>
    </location>
</feature>
<keyword evidence="1" id="KW-0472">Membrane</keyword>
<evidence type="ECO:0000256" key="1">
    <source>
        <dbReference type="SAM" id="Phobius"/>
    </source>
</evidence>
<feature type="chain" id="PRO_5046319037" description="SnoaL-like domain-containing protein" evidence="2">
    <location>
        <begin position="26"/>
        <end position="205"/>
    </location>
</feature>
<dbReference type="SUPFAM" id="SSF54427">
    <property type="entry name" value="NTF2-like"/>
    <property type="match status" value="1"/>
</dbReference>
<sequence>MSKNNIVGKLLLGLIFIFSAYTAYATEATDEEIHHELRQTLKVVESAINSGNYDEMLPVLSEHIRATPINQEFLSSRPDVSRYFTKWFGEKGYLSKLEIRFTADALTELSADKSWGLVVGSGVEKYILRDGRPYEMHTRWTATMAKEDDGRWRVRGIHIGTNFLDNPILGEAERALGKAALCGLAGGLLMGAIIGWLIGRRKKKI</sequence>
<evidence type="ECO:0008006" key="5">
    <source>
        <dbReference type="Google" id="ProtNLM"/>
    </source>
</evidence>
<evidence type="ECO:0000313" key="3">
    <source>
        <dbReference type="EMBL" id="MFA9950293.1"/>
    </source>
</evidence>
<name>A0ABV4UFR0_9RHOO</name>
<keyword evidence="4" id="KW-1185">Reference proteome</keyword>
<dbReference type="RefSeq" id="WP_418891358.1">
    <property type="nucleotide sequence ID" value="NZ_JBEUWX010000002.1"/>
</dbReference>
<proteinExistence type="predicted"/>
<feature type="transmembrane region" description="Helical" evidence="1">
    <location>
        <begin position="175"/>
        <end position="199"/>
    </location>
</feature>
<dbReference type="InterPro" id="IPR032710">
    <property type="entry name" value="NTF2-like_dom_sf"/>
</dbReference>
<gene>
    <name evidence="3" type="ORF">ABCS64_08175</name>
</gene>
<reference evidence="4" key="1">
    <citation type="submission" date="2024-06" db="EMBL/GenBank/DDBJ databases">
        <title>Radixoralia hellwigii gen. nov., sp nov., isolated from a root canal in the human oral cavity.</title>
        <authorList>
            <person name="Bartsch S."/>
            <person name="Wittmer A."/>
            <person name="Schulz A.-K."/>
            <person name="Neumann-Schaal M."/>
            <person name="Wolf J."/>
            <person name="Gronow S."/>
            <person name="Tennert C."/>
            <person name="Haecker G."/>
            <person name="Cieplik F."/>
            <person name="Al-Ahmad A."/>
        </authorList>
    </citation>
    <scope>NUCLEOTIDE SEQUENCE [LARGE SCALE GENOMIC DNA]</scope>
    <source>
        <strain evidence="4">Wk13</strain>
    </source>
</reference>
<dbReference type="Gene3D" id="3.10.450.50">
    <property type="match status" value="1"/>
</dbReference>
<evidence type="ECO:0000313" key="4">
    <source>
        <dbReference type="Proteomes" id="UP001574673"/>
    </source>
</evidence>
<keyword evidence="1" id="KW-1133">Transmembrane helix</keyword>
<keyword evidence="1" id="KW-0812">Transmembrane</keyword>